<evidence type="ECO:0000313" key="3">
    <source>
        <dbReference type="EMBL" id="GEP70585.1"/>
    </source>
</evidence>
<feature type="transmembrane region" description="Helical" evidence="1">
    <location>
        <begin position="128"/>
        <end position="145"/>
    </location>
</feature>
<evidence type="ECO:0000259" key="2">
    <source>
        <dbReference type="Pfam" id="PF07885"/>
    </source>
</evidence>
<dbReference type="AlphaFoldDB" id="A0A512PHA9"/>
<reference evidence="3 4" key="1">
    <citation type="submission" date="2019-07" db="EMBL/GenBank/DDBJ databases">
        <title>Whole genome shotgun sequence of Cellulomonas soli NBRC 109434.</title>
        <authorList>
            <person name="Hosoyama A."/>
            <person name="Uohara A."/>
            <person name="Ohji S."/>
            <person name="Ichikawa N."/>
        </authorList>
    </citation>
    <scope>NUCLEOTIDE SEQUENCE [LARGE SCALE GENOMIC DNA]</scope>
    <source>
        <strain evidence="3 4">NBRC 109434</strain>
    </source>
</reference>
<dbReference type="EMBL" id="BKAL01000014">
    <property type="protein sequence ID" value="GEP70585.1"/>
    <property type="molecule type" value="Genomic_DNA"/>
</dbReference>
<dbReference type="RefSeq" id="WP_218866725.1">
    <property type="nucleotide sequence ID" value="NZ_BAABBJ010000016.1"/>
</dbReference>
<accession>A0A512PHA9</accession>
<keyword evidence="1" id="KW-0812">Transmembrane</keyword>
<dbReference type="InterPro" id="IPR013099">
    <property type="entry name" value="K_chnl_dom"/>
</dbReference>
<evidence type="ECO:0000313" key="4">
    <source>
        <dbReference type="Proteomes" id="UP000321798"/>
    </source>
</evidence>
<proteinExistence type="predicted"/>
<dbReference type="Gene3D" id="1.10.287.70">
    <property type="match status" value="1"/>
</dbReference>
<name>A0A512PHA9_9CELL</name>
<feature type="domain" description="Potassium channel" evidence="2">
    <location>
        <begin position="98"/>
        <end position="175"/>
    </location>
</feature>
<comment type="caution">
    <text evidence="3">The sequence shown here is derived from an EMBL/GenBank/DDBJ whole genome shotgun (WGS) entry which is preliminary data.</text>
</comment>
<feature type="transmembrane region" description="Helical" evidence="1">
    <location>
        <begin position="28"/>
        <end position="46"/>
    </location>
</feature>
<dbReference type="Pfam" id="PF07885">
    <property type="entry name" value="Ion_trans_2"/>
    <property type="match status" value="1"/>
</dbReference>
<gene>
    <name evidence="3" type="ORF">CSO01_33000</name>
</gene>
<dbReference type="SUPFAM" id="SSF81324">
    <property type="entry name" value="Voltage-gated potassium channels"/>
    <property type="match status" value="1"/>
</dbReference>
<keyword evidence="1" id="KW-0472">Membrane</keyword>
<evidence type="ECO:0000256" key="1">
    <source>
        <dbReference type="SAM" id="Phobius"/>
    </source>
</evidence>
<feature type="transmembrane region" description="Helical" evidence="1">
    <location>
        <begin position="152"/>
        <end position="173"/>
    </location>
</feature>
<sequence>MDPLSETPVPDASLPVSRREAWRLGTLMMLRVAMSVSLLLAAYFLIPTSASERRADVPWLVVELAVFAVVVGIQVPAVVRAKHPVLRAVEALAVIIPLFLLIFARIYLETSLRDPSAFNEPLDATAALYFTVTVFATVGFGDLVARSQSMRTLVSVQMLLDLVVLGAVIRLLLTAARRGVARRVDEIGRQGGAQPGA</sequence>
<organism evidence="3 4">
    <name type="scientific">Cellulomonas soli</name>
    <dbReference type="NCBI Taxonomy" id="931535"/>
    <lineage>
        <taxon>Bacteria</taxon>
        <taxon>Bacillati</taxon>
        <taxon>Actinomycetota</taxon>
        <taxon>Actinomycetes</taxon>
        <taxon>Micrococcales</taxon>
        <taxon>Cellulomonadaceae</taxon>
        <taxon>Cellulomonas</taxon>
    </lineage>
</organism>
<keyword evidence="4" id="KW-1185">Reference proteome</keyword>
<feature type="transmembrane region" description="Helical" evidence="1">
    <location>
        <begin position="58"/>
        <end position="79"/>
    </location>
</feature>
<feature type="transmembrane region" description="Helical" evidence="1">
    <location>
        <begin position="91"/>
        <end position="108"/>
    </location>
</feature>
<dbReference type="Proteomes" id="UP000321798">
    <property type="component" value="Unassembled WGS sequence"/>
</dbReference>
<keyword evidence="1" id="KW-1133">Transmembrane helix</keyword>
<protein>
    <submittedName>
        <fullName evidence="3">Metal transporter</fullName>
    </submittedName>
</protein>